<evidence type="ECO:0000256" key="2">
    <source>
        <dbReference type="ARBA" id="ARBA00023239"/>
    </source>
</evidence>
<dbReference type="GO" id="GO:0005829">
    <property type="term" value="C:cytosol"/>
    <property type="evidence" value="ECO:0007669"/>
    <property type="project" value="TreeGrafter"/>
</dbReference>
<dbReference type="STRING" id="1499967.U27_05831"/>
<dbReference type="InterPro" id="IPR050012">
    <property type="entry name" value="Glycl_HYPD"/>
</dbReference>
<keyword evidence="2 6" id="KW-0456">Lyase</keyword>
<organism evidence="6">
    <name type="scientific">Vecturithrix granuli</name>
    <dbReference type="NCBI Taxonomy" id="1499967"/>
    <lineage>
        <taxon>Bacteria</taxon>
        <taxon>Candidatus Moduliflexota</taxon>
        <taxon>Candidatus Vecturitrichia</taxon>
        <taxon>Candidatus Vecturitrichales</taxon>
        <taxon>Candidatus Vecturitrichaceae</taxon>
        <taxon>Candidatus Vecturithrix</taxon>
    </lineage>
</organism>
<name>A0A081C2Q1_VECG1</name>
<feature type="domain" description="PFL" evidence="5">
    <location>
        <begin position="3"/>
        <end position="660"/>
    </location>
</feature>
<evidence type="ECO:0000256" key="3">
    <source>
        <dbReference type="PROSITE-ProRule" id="PRU00493"/>
    </source>
</evidence>
<feature type="domain" description="Glycine radical" evidence="4">
    <location>
        <begin position="667"/>
        <end position="787"/>
    </location>
</feature>
<reference evidence="6" key="1">
    <citation type="journal article" date="2015" name="PeerJ">
        <title>First genomic representation of candidate bacterial phylum KSB3 points to enhanced environmental sensing as a trigger of wastewater bulking.</title>
        <authorList>
            <person name="Sekiguchi Y."/>
            <person name="Ohashi A."/>
            <person name="Parks D.H."/>
            <person name="Yamauchi T."/>
            <person name="Tyson G.W."/>
            <person name="Hugenholtz P."/>
        </authorList>
    </citation>
    <scope>NUCLEOTIDE SEQUENCE [LARGE SCALE GENOMIC DNA]</scope>
</reference>
<dbReference type="GO" id="GO:0016835">
    <property type="term" value="F:carbon-oxygen lyase activity"/>
    <property type="evidence" value="ECO:0007669"/>
    <property type="project" value="InterPro"/>
</dbReference>
<dbReference type="HOGENOM" id="CLU_009096_0_1_0"/>
<evidence type="ECO:0000313" key="6">
    <source>
        <dbReference type="EMBL" id="GAK58856.1"/>
    </source>
</evidence>
<evidence type="ECO:0000259" key="4">
    <source>
        <dbReference type="PROSITE" id="PS51149"/>
    </source>
</evidence>
<evidence type="ECO:0000313" key="7">
    <source>
        <dbReference type="Proteomes" id="UP000030661"/>
    </source>
</evidence>
<gene>
    <name evidence="6" type="ORF">U27_05831</name>
</gene>
<dbReference type="NCBIfam" id="TIGR01774">
    <property type="entry name" value="PFL2-3"/>
    <property type="match status" value="1"/>
</dbReference>
<dbReference type="PROSITE" id="PS51149">
    <property type="entry name" value="GLY_RADICAL_2"/>
    <property type="match status" value="1"/>
</dbReference>
<accession>A0A081C2Q1</accession>
<dbReference type="InterPro" id="IPR051215">
    <property type="entry name" value="GRE"/>
</dbReference>
<dbReference type="NCBIfam" id="NF043068">
    <property type="entry name" value="glycl_HYPD"/>
    <property type="match status" value="1"/>
</dbReference>
<dbReference type="Proteomes" id="UP000030661">
    <property type="component" value="Unassembled WGS sequence"/>
</dbReference>
<dbReference type="SUPFAM" id="SSF51998">
    <property type="entry name" value="PFL-like glycyl radical enzymes"/>
    <property type="match status" value="1"/>
</dbReference>
<dbReference type="InterPro" id="IPR010098">
    <property type="entry name" value="PFL2/GDeHydtase_fam"/>
</dbReference>
<dbReference type="Pfam" id="PF02901">
    <property type="entry name" value="PFL-like"/>
    <property type="match status" value="1"/>
</dbReference>
<sequence>MTERIQRLRANSIKTRPYISPERAILITKFYQSDAAREVSAPVRRALAFQYVLEQKKICINEGELIVGERGPAPLATPTYPEICIHSLQDLEIIHSRPKVPFTVDDETRKVYEESIIPYWKGKSLRDRIFANMSPAWIDAYEAGIFTEFQEQRAPGHTVLGKKIYSKGLLDMKADIRRSLESLDFLNDPEAYDKREELKAMEIAADAMIAFAKRHADKLHELAAAEQDAARQKELEQMAVICEHVPAHAPRTFWEALQYYWFVHLGVVTELNPWDSFNPGRLDQHLYPFYQRELENGTLTKEWATELLQSFWVKFNHHPSPPKMGVTAKESNTYTDFALINMGGVKEDGSDAVNELSYLLLDVVEEMRILQPSSMIQLSKKNPDRFLKRALKIVKTGFGQPSIFNTDSIVQELMRQGKSVEDARNGGCSGCVETGAFGVEAYILTGYFNLPKILEITLHNGVDPRTGKKIGLETGDLTTFATFEELLEAYRRQVQYFADVKLEGNNIIDRIYARNMPVPFLSLMIDDCIAKGKDYLDGGPRYNTSYVQGVGLGSITDALAAIKYQVFDQQKYSMKELLDALNADFEGYDALRNDLLNHTPKYGNDDDYADDVSRQVFDIYYNAINGRPSSKGGFFRINMLPTTCHVYFGSVTGALPDGRKAGQPVSEGISPVQGADRQGPTAVVKSAAKIDHIKTGGTLLNQKFTPQFLADDDGIDKVAHLVRSYFKMDGHHIQFNVVNAKTLRDAQRHPQNYRDLIVRVAGYSDYFVDLTEELQEEIIKRTEHQNV</sequence>
<keyword evidence="6" id="KW-0670">Pyruvate</keyword>
<dbReference type="PANTHER" id="PTHR43641:SF2">
    <property type="entry name" value="DEHYDRATASE YBIW-RELATED"/>
    <property type="match status" value="1"/>
</dbReference>
<protein>
    <submittedName>
        <fullName evidence="6">Pyruvate formate-lyase</fullName>
    </submittedName>
</protein>
<proteinExistence type="predicted"/>
<dbReference type="eggNOG" id="COG1882">
    <property type="taxonomic scope" value="Bacteria"/>
</dbReference>
<dbReference type="FunFam" id="3.20.70.20:FF:000008">
    <property type="entry name" value="Hypothetical formate acetyltransferase 3"/>
    <property type="match status" value="1"/>
</dbReference>
<dbReference type="Pfam" id="PF01228">
    <property type="entry name" value="Gly_radical"/>
    <property type="match status" value="1"/>
</dbReference>
<dbReference type="AlphaFoldDB" id="A0A081C2Q1"/>
<dbReference type="EMBL" id="DF820468">
    <property type="protein sequence ID" value="GAK58856.1"/>
    <property type="molecule type" value="Genomic_DNA"/>
</dbReference>
<evidence type="ECO:0000256" key="1">
    <source>
        <dbReference type="ARBA" id="ARBA00022818"/>
    </source>
</evidence>
<dbReference type="InterPro" id="IPR004184">
    <property type="entry name" value="PFL_dom"/>
</dbReference>
<dbReference type="PROSITE" id="PS51554">
    <property type="entry name" value="PFL"/>
    <property type="match status" value="1"/>
</dbReference>
<evidence type="ECO:0000259" key="5">
    <source>
        <dbReference type="PROSITE" id="PS51554"/>
    </source>
</evidence>
<dbReference type="PANTHER" id="PTHR43641">
    <property type="entry name" value="FORMATE ACETYLTRANSFERASE 3-RELATED"/>
    <property type="match status" value="1"/>
</dbReference>
<dbReference type="InterPro" id="IPR001150">
    <property type="entry name" value="Gly_radical"/>
</dbReference>
<dbReference type="CDD" id="cd01677">
    <property type="entry name" value="PFL2_DhaB_BssA"/>
    <property type="match status" value="1"/>
</dbReference>
<feature type="modified residue" description="Glycine radical" evidence="3">
    <location>
        <position position="762"/>
    </location>
</feature>
<dbReference type="Gene3D" id="3.20.70.20">
    <property type="match status" value="1"/>
</dbReference>
<keyword evidence="1 3" id="KW-0556">Organic radical</keyword>
<keyword evidence="7" id="KW-1185">Reference proteome</keyword>